<feature type="region of interest" description="Disordered" evidence="1">
    <location>
        <begin position="1"/>
        <end position="20"/>
    </location>
</feature>
<sequence>MNEQAAPTASASRASETHHQRLLRNLRKSAATSEIKGNSDTFRRRARESSDAAATANTRAAETPLGSAVRNARNTVTTARSKAAETFERRRAHQSSEAAAAARSRESETELQRATRNASNAAATSATRNFKGPQISKATTNMVAVRYTQTPQARCIRLDGDIHRLAGASGVTCPRSSFWPFLAFNYDPSINLTMCDINVESMTCVSISATPAKGPVRMSVCAVPLAKFDCHITMNNLLR</sequence>
<feature type="compositionally biased region" description="Polar residues" evidence="1">
    <location>
        <begin position="1"/>
        <end position="14"/>
    </location>
</feature>
<feature type="compositionally biased region" description="Basic and acidic residues" evidence="1">
    <location>
        <begin position="41"/>
        <end position="50"/>
    </location>
</feature>
<evidence type="ECO:0000313" key="2">
    <source>
        <dbReference type="EMBL" id="CAE1275384.1"/>
    </source>
</evidence>
<keyword evidence="3" id="KW-1185">Reference proteome</keyword>
<organism evidence="2 3">
    <name type="scientific">Acanthosepion pharaonis</name>
    <name type="common">Pharaoh cuttlefish</name>
    <name type="synonym">Sepia pharaonis</name>
    <dbReference type="NCBI Taxonomy" id="158019"/>
    <lineage>
        <taxon>Eukaryota</taxon>
        <taxon>Metazoa</taxon>
        <taxon>Spiralia</taxon>
        <taxon>Lophotrochozoa</taxon>
        <taxon>Mollusca</taxon>
        <taxon>Cephalopoda</taxon>
        <taxon>Coleoidea</taxon>
        <taxon>Decapodiformes</taxon>
        <taxon>Sepiida</taxon>
        <taxon>Sepiina</taxon>
        <taxon>Sepiidae</taxon>
        <taxon>Acanthosepion</taxon>
    </lineage>
</organism>
<dbReference type="EMBL" id="CAHIKZ030001831">
    <property type="protein sequence ID" value="CAE1275384.1"/>
    <property type="molecule type" value="Genomic_DNA"/>
</dbReference>
<dbReference type="AlphaFoldDB" id="A0A812CHT0"/>
<evidence type="ECO:0000256" key="1">
    <source>
        <dbReference type="SAM" id="MobiDB-lite"/>
    </source>
</evidence>
<accession>A0A812CHT0</accession>
<proteinExistence type="predicted"/>
<feature type="compositionally biased region" description="Polar residues" evidence="1">
    <location>
        <begin position="30"/>
        <end position="40"/>
    </location>
</feature>
<dbReference type="Proteomes" id="UP000597762">
    <property type="component" value="Unassembled WGS sequence"/>
</dbReference>
<protein>
    <submittedName>
        <fullName evidence="2">Uncharacterized protein</fullName>
    </submittedName>
</protein>
<comment type="caution">
    <text evidence="2">The sequence shown here is derived from an EMBL/GenBank/DDBJ whole genome shotgun (WGS) entry which is preliminary data.</text>
</comment>
<reference evidence="2" key="1">
    <citation type="submission" date="2021-01" db="EMBL/GenBank/DDBJ databases">
        <authorList>
            <person name="Li R."/>
            <person name="Bekaert M."/>
        </authorList>
    </citation>
    <scope>NUCLEOTIDE SEQUENCE</scope>
    <source>
        <strain evidence="2">Farmed</strain>
    </source>
</reference>
<feature type="region of interest" description="Disordered" evidence="1">
    <location>
        <begin position="25"/>
        <end position="110"/>
    </location>
</feature>
<feature type="compositionally biased region" description="Low complexity" evidence="1">
    <location>
        <begin position="51"/>
        <end position="63"/>
    </location>
</feature>
<gene>
    <name evidence="2" type="ORF">SPHA_39434</name>
</gene>
<evidence type="ECO:0000313" key="3">
    <source>
        <dbReference type="Proteomes" id="UP000597762"/>
    </source>
</evidence>
<name>A0A812CHT0_ACAPH</name>